<reference evidence="2 3" key="1">
    <citation type="submission" date="2019-05" db="EMBL/GenBank/DDBJ databases">
        <title>Another draft genome of Portunus trituberculatus and its Hox gene families provides insights of decapod evolution.</title>
        <authorList>
            <person name="Jeong J.-H."/>
            <person name="Song I."/>
            <person name="Kim S."/>
            <person name="Choi T."/>
            <person name="Kim D."/>
            <person name="Ryu S."/>
            <person name="Kim W."/>
        </authorList>
    </citation>
    <scope>NUCLEOTIDE SEQUENCE [LARGE SCALE GENOMIC DNA]</scope>
    <source>
        <tissue evidence="2">Muscle</tissue>
    </source>
</reference>
<evidence type="ECO:0000313" key="2">
    <source>
        <dbReference type="EMBL" id="MPC94393.1"/>
    </source>
</evidence>
<feature type="transmembrane region" description="Helical" evidence="1">
    <location>
        <begin position="85"/>
        <end position="112"/>
    </location>
</feature>
<keyword evidence="1" id="KW-1133">Transmembrane helix</keyword>
<dbReference type="Proteomes" id="UP000324222">
    <property type="component" value="Unassembled WGS sequence"/>
</dbReference>
<keyword evidence="1" id="KW-0812">Transmembrane</keyword>
<name>A0A5B7JJ48_PORTR</name>
<organism evidence="2 3">
    <name type="scientific">Portunus trituberculatus</name>
    <name type="common">Swimming crab</name>
    <name type="synonym">Neptunus trituberculatus</name>
    <dbReference type="NCBI Taxonomy" id="210409"/>
    <lineage>
        <taxon>Eukaryota</taxon>
        <taxon>Metazoa</taxon>
        <taxon>Ecdysozoa</taxon>
        <taxon>Arthropoda</taxon>
        <taxon>Crustacea</taxon>
        <taxon>Multicrustacea</taxon>
        <taxon>Malacostraca</taxon>
        <taxon>Eumalacostraca</taxon>
        <taxon>Eucarida</taxon>
        <taxon>Decapoda</taxon>
        <taxon>Pleocyemata</taxon>
        <taxon>Brachyura</taxon>
        <taxon>Eubrachyura</taxon>
        <taxon>Portunoidea</taxon>
        <taxon>Portunidae</taxon>
        <taxon>Portuninae</taxon>
        <taxon>Portunus</taxon>
    </lineage>
</organism>
<keyword evidence="3" id="KW-1185">Reference proteome</keyword>
<proteinExistence type="predicted"/>
<comment type="caution">
    <text evidence="2">The sequence shown here is derived from an EMBL/GenBank/DDBJ whole genome shotgun (WGS) entry which is preliminary data.</text>
</comment>
<dbReference type="AlphaFoldDB" id="A0A5B7JJ48"/>
<gene>
    <name evidence="2" type="ORF">E2C01_089560</name>
</gene>
<evidence type="ECO:0000313" key="3">
    <source>
        <dbReference type="Proteomes" id="UP000324222"/>
    </source>
</evidence>
<sequence>MSLRTNNSGDDQKFCQYIDPGDEQYFGGQTRRRAVCVIANLAITQQQNISTKENRNRNIRKILHNIISVLPRFSPVFPGHGDVTSALYCSFLGVVLAVLVALSVAVIILAMSRYCRLWHIHRS</sequence>
<protein>
    <submittedName>
        <fullName evidence="2">Uncharacterized protein</fullName>
    </submittedName>
</protein>
<accession>A0A5B7JJ48</accession>
<evidence type="ECO:0000256" key="1">
    <source>
        <dbReference type="SAM" id="Phobius"/>
    </source>
</evidence>
<keyword evidence="1" id="KW-0472">Membrane</keyword>
<dbReference type="EMBL" id="VSRR010098329">
    <property type="protein sequence ID" value="MPC94393.1"/>
    <property type="molecule type" value="Genomic_DNA"/>
</dbReference>